<dbReference type="InterPro" id="IPR011527">
    <property type="entry name" value="ABC1_TM_dom"/>
</dbReference>
<sequence length="545" mass="60947">MGKISSLLKLKPFIKKYKTIFWTGIIGIILSSIIANPVPYLIGKILDNVLKSKNSFNMLYYNVLIIAILYILRYIFSIVSKYMFVKINNLVVNEMRILIMGKVIDLPMSYLSVTEKGYVQGRISECTSIGSIFSPSVISILLSIIDAILALVVMFTINYKLAIVVLVMTPIFYLSSKTSANSLMKSTHEMLESGAVLNGECFEIINGVEEIKTLNGKSTHLNKFKNKLNELVQSSIKQSKSILLFMENIGLINNLGSLLILLISGIMIVNGQFTIGLYTSFSLYILKVFGSIQGIATVGTTIKPVCLSIERIYELLDMEDENSGRSKQLNNEIESIELNNLTFRYKSDSKDVLKKLNVKINKGNKVLIKGENGSGKSTLIKLLLGLYKPTGGQILYNKIDSCLINVKNIREKISVVSQNVFLFRGTVLDNILYGQSEKNIEDVEKIIRELNLYDYINKLPMGLNTEINQNTSGVSGGQAQVIAFIRAMLSKKDVIILDEPISNVDVETREIISNILKNIKFKGILIIVSHITIDVDDYIDKIIEI</sequence>
<dbReference type="Gene3D" id="1.20.1560.10">
    <property type="entry name" value="ABC transporter type 1, transmembrane domain"/>
    <property type="match status" value="1"/>
</dbReference>
<keyword evidence="5 7" id="KW-1133">Transmembrane helix</keyword>
<evidence type="ECO:0000259" key="8">
    <source>
        <dbReference type="PROSITE" id="PS50893"/>
    </source>
</evidence>
<feature type="domain" description="ABC transporter" evidence="8">
    <location>
        <begin position="336"/>
        <end position="545"/>
    </location>
</feature>
<feature type="transmembrane region" description="Helical" evidence="7">
    <location>
        <begin position="159"/>
        <end position="176"/>
    </location>
</feature>
<dbReference type="SUPFAM" id="SSF52540">
    <property type="entry name" value="P-loop containing nucleoside triphosphate hydrolases"/>
    <property type="match status" value="1"/>
</dbReference>
<dbReference type="Gene3D" id="3.40.50.300">
    <property type="entry name" value="P-loop containing nucleotide triphosphate hydrolases"/>
    <property type="match status" value="1"/>
</dbReference>
<dbReference type="RefSeq" id="WP_406763551.1">
    <property type="nucleotide sequence ID" value="NZ_JBJHZY010000001.1"/>
</dbReference>
<dbReference type="PANTHER" id="PTHR43394">
    <property type="entry name" value="ATP-DEPENDENT PERMEASE MDL1, MITOCHONDRIAL"/>
    <property type="match status" value="1"/>
</dbReference>
<name>A0ABW8TQY4_9CLOT</name>
<dbReference type="InterPro" id="IPR039421">
    <property type="entry name" value="Type_1_exporter"/>
</dbReference>
<evidence type="ECO:0000313" key="11">
    <source>
        <dbReference type="Proteomes" id="UP001623661"/>
    </source>
</evidence>
<proteinExistence type="predicted"/>
<dbReference type="CDD" id="cd07346">
    <property type="entry name" value="ABC_6TM_exporters"/>
    <property type="match status" value="1"/>
</dbReference>
<evidence type="ECO:0000256" key="1">
    <source>
        <dbReference type="ARBA" id="ARBA00004651"/>
    </source>
</evidence>
<evidence type="ECO:0000259" key="9">
    <source>
        <dbReference type="PROSITE" id="PS50929"/>
    </source>
</evidence>
<dbReference type="InterPro" id="IPR027417">
    <property type="entry name" value="P-loop_NTPase"/>
</dbReference>
<dbReference type="PANTHER" id="PTHR43394:SF1">
    <property type="entry name" value="ATP-BINDING CASSETTE SUB-FAMILY B MEMBER 10, MITOCHONDRIAL"/>
    <property type="match status" value="1"/>
</dbReference>
<dbReference type="Pfam" id="PF00005">
    <property type="entry name" value="ABC_tran"/>
    <property type="match status" value="1"/>
</dbReference>
<feature type="transmembrane region" description="Helical" evidence="7">
    <location>
        <begin position="249"/>
        <end position="269"/>
    </location>
</feature>
<dbReference type="EMBL" id="JBJHZY010000001">
    <property type="protein sequence ID" value="MFL0266936.1"/>
    <property type="molecule type" value="Genomic_DNA"/>
</dbReference>
<keyword evidence="6 7" id="KW-0472">Membrane</keyword>
<dbReference type="Pfam" id="PF00664">
    <property type="entry name" value="ABC_membrane"/>
    <property type="match status" value="1"/>
</dbReference>
<dbReference type="SMART" id="SM00382">
    <property type="entry name" value="AAA"/>
    <property type="match status" value="1"/>
</dbReference>
<comment type="subcellular location">
    <subcellularLocation>
        <location evidence="1">Cell membrane</location>
        <topology evidence="1">Multi-pass membrane protein</topology>
    </subcellularLocation>
</comment>
<dbReference type="InterPro" id="IPR003593">
    <property type="entry name" value="AAA+_ATPase"/>
</dbReference>
<feature type="transmembrane region" description="Helical" evidence="7">
    <location>
        <begin position="20"/>
        <end position="38"/>
    </location>
</feature>
<dbReference type="SUPFAM" id="SSF90123">
    <property type="entry name" value="ABC transporter transmembrane region"/>
    <property type="match status" value="1"/>
</dbReference>
<keyword evidence="2 7" id="KW-0812">Transmembrane</keyword>
<keyword evidence="4" id="KW-0067">ATP-binding</keyword>
<accession>A0ABW8TQY4</accession>
<keyword evidence="3" id="KW-0547">Nucleotide-binding</keyword>
<dbReference type="InterPro" id="IPR003439">
    <property type="entry name" value="ABC_transporter-like_ATP-bd"/>
</dbReference>
<evidence type="ECO:0000256" key="3">
    <source>
        <dbReference type="ARBA" id="ARBA00022741"/>
    </source>
</evidence>
<dbReference type="Proteomes" id="UP001623661">
    <property type="component" value="Unassembled WGS sequence"/>
</dbReference>
<feature type="transmembrane region" description="Helical" evidence="7">
    <location>
        <begin position="132"/>
        <end position="153"/>
    </location>
</feature>
<comment type="caution">
    <text evidence="10">The sequence shown here is derived from an EMBL/GenBank/DDBJ whole genome shotgun (WGS) entry which is preliminary data.</text>
</comment>
<dbReference type="PROSITE" id="PS50893">
    <property type="entry name" value="ABC_TRANSPORTER_2"/>
    <property type="match status" value="1"/>
</dbReference>
<evidence type="ECO:0000256" key="4">
    <source>
        <dbReference type="ARBA" id="ARBA00022840"/>
    </source>
</evidence>
<gene>
    <name evidence="10" type="ORF">ACJDUH_02385</name>
</gene>
<evidence type="ECO:0000256" key="7">
    <source>
        <dbReference type="SAM" id="Phobius"/>
    </source>
</evidence>
<evidence type="ECO:0000256" key="5">
    <source>
        <dbReference type="ARBA" id="ARBA00022989"/>
    </source>
</evidence>
<feature type="domain" description="ABC transmembrane type-1" evidence="9">
    <location>
        <begin position="22"/>
        <end position="302"/>
    </location>
</feature>
<dbReference type="PROSITE" id="PS00211">
    <property type="entry name" value="ABC_TRANSPORTER_1"/>
    <property type="match status" value="1"/>
</dbReference>
<keyword evidence="11" id="KW-1185">Reference proteome</keyword>
<evidence type="ECO:0000256" key="6">
    <source>
        <dbReference type="ARBA" id="ARBA00023136"/>
    </source>
</evidence>
<dbReference type="PROSITE" id="PS50929">
    <property type="entry name" value="ABC_TM1F"/>
    <property type="match status" value="1"/>
</dbReference>
<reference evidence="10 11" key="1">
    <citation type="submission" date="2024-11" db="EMBL/GenBank/DDBJ databases">
        <authorList>
            <person name="Heng Y.C."/>
            <person name="Lim A.C.H."/>
            <person name="Lee J.K.Y."/>
            <person name="Kittelmann S."/>
        </authorList>
    </citation>
    <scope>NUCLEOTIDE SEQUENCE [LARGE SCALE GENOMIC DNA]</scope>
    <source>
        <strain evidence="10 11">WILCCON 0202</strain>
    </source>
</reference>
<feature type="transmembrane region" description="Helical" evidence="7">
    <location>
        <begin position="58"/>
        <end position="76"/>
    </location>
</feature>
<evidence type="ECO:0000256" key="2">
    <source>
        <dbReference type="ARBA" id="ARBA00022692"/>
    </source>
</evidence>
<organism evidence="10 11">
    <name type="scientific">Candidatus Clostridium radicumherbarum</name>
    <dbReference type="NCBI Taxonomy" id="3381662"/>
    <lineage>
        <taxon>Bacteria</taxon>
        <taxon>Bacillati</taxon>
        <taxon>Bacillota</taxon>
        <taxon>Clostridia</taxon>
        <taxon>Eubacteriales</taxon>
        <taxon>Clostridiaceae</taxon>
        <taxon>Clostridium</taxon>
    </lineage>
</organism>
<dbReference type="InterPro" id="IPR036640">
    <property type="entry name" value="ABC1_TM_sf"/>
</dbReference>
<evidence type="ECO:0000313" key="10">
    <source>
        <dbReference type="EMBL" id="MFL0266936.1"/>
    </source>
</evidence>
<protein>
    <submittedName>
        <fullName evidence="10">Peptidase domain-containing ABC transporter</fullName>
    </submittedName>
</protein>
<dbReference type="InterPro" id="IPR017871">
    <property type="entry name" value="ABC_transporter-like_CS"/>
</dbReference>